<protein>
    <recommendedName>
        <fullName evidence="6">S-protein homolog</fullName>
    </recommendedName>
</protein>
<evidence type="ECO:0000313" key="7">
    <source>
        <dbReference type="EMBL" id="KAL3643923.1"/>
    </source>
</evidence>
<evidence type="ECO:0000313" key="8">
    <source>
        <dbReference type="Proteomes" id="UP001632038"/>
    </source>
</evidence>
<comment type="similarity">
    <text evidence="2 6">Belongs to the plant self-incompatibility (S1) protein family.</text>
</comment>
<evidence type="ECO:0000256" key="6">
    <source>
        <dbReference type="RuleBase" id="RU367044"/>
    </source>
</evidence>
<dbReference type="EMBL" id="JAVIJP010000015">
    <property type="protein sequence ID" value="KAL3643923.1"/>
    <property type="molecule type" value="Genomic_DNA"/>
</dbReference>
<evidence type="ECO:0000256" key="1">
    <source>
        <dbReference type="ARBA" id="ARBA00004613"/>
    </source>
</evidence>
<dbReference type="GO" id="GO:0060320">
    <property type="term" value="P:rejection of self pollen"/>
    <property type="evidence" value="ECO:0007669"/>
    <property type="project" value="UniProtKB-KW"/>
</dbReference>
<keyword evidence="5 6" id="KW-0732">Signal</keyword>
<dbReference type="PANTHER" id="PTHR31232:SF42">
    <property type="entry name" value="S-PROTEIN HOMOLOG"/>
    <property type="match status" value="1"/>
</dbReference>
<comment type="caution">
    <text evidence="7">The sequence shown here is derived from an EMBL/GenBank/DDBJ whole genome shotgun (WGS) entry which is preliminary data.</text>
</comment>
<dbReference type="InterPro" id="IPR010264">
    <property type="entry name" value="Self-incomp_S1"/>
</dbReference>
<dbReference type="Proteomes" id="UP001632038">
    <property type="component" value="Unassembled WGS sequence"/>
</dbReference>
<proteinExistence type="inferred from homology"/>
<evidence type="ECO:0000256" key="4">
    <source>
        <dbReference type="ARBA" id="ARBA00022525"/>
    </source>
</evidence>
<keyword evidence="3 6" id="KW-0713">Self-incompatibility</keyword>
<feature type="signal peptide" evidence="6">
    <location>
        <begin position="1"/>
        <end position="24"/>
    </location>
</feature>
<evidence type="ECO:0000256" key="2">
    <source>
        <dbReference type="ARBA" id="ARBA00005581"/>
    </source>
</evidence>
<dbReference type="GO" id="GO:0005576">
    <property type="term" value="C:extracellular region"/>
    <property type="evidence" value="ECO:0007669"/>
    <property type="project" value="UniProtKB-SubCell"/>
</dbReference>
<organism evidence="7 8">
    <name type="scientific">Castilleja foliolosa</name>
    <dbReference type="NCBI Taxonomy" id="1961234"/>
    <lineage>
        <taxon>Eukaryota</taxon>
        <taxon>Viridiplantae</taxon>
        <taxon>Streptophyta</taxon>
        <taxon>Embryophyta</taxon>
        <taxon>Tracheophyta</taxon>
        <taxon>Spermatophyta</taxon>
        <taxon>Magnoliopsida</taxon>
        <taxon>eudicotyledons</taxon>
        <taxon>Gunneridae</taxon>
        <taxon>Pentapetalae</taxon>
        <taxon>asterids</taxon>
        <taxon>lamiids</taxon>
        <taxon>Lamiales</taxon>
        <taxon>Orobanchaceae</taxon>
        <taxon>Pedicularideae</taxon>
        <taxon>Castillejinae</taxon>
        <taxon>Castilleja</taxon>
    </lineage>
</organism>
<comment type="subcellular location">
    <subcellularLocation>
        <location evidence="1 6">Secreted</location>
    </subcellularLocation>
</comment>
<keyword evidence="8" id="KW-1185">Reference proteome</keyword>
<name>A0ABD3DPA7_9LAMI</name>
<keyword evidence="4 6" id="KW-0964">Secreted</keyword>
<sequence length="139" mass="16261">MKLSKQHLFITISLLLLSNNPILSQTDDSKLFEHTVVSVQNDIPGEDITIHCYSTEDDLGTHVLDYAKNFTWHFRINLRRSTKFNCDFSTKHGSGNYGVFTPNLYRRCDYQCDWLIRADGPCLKQPKHNNPLWCQKWKL</sequence>
<dbReference type="AlphaFoldDB" id="A0ABD3DPA7"/>
<reference evidence="8" key="1">
    <citation type="journal article" date="2024" name="IScience">
        <title>Strigolactones Initiate the Formation of Haustorium-like Structures in Castilleja.</title>
        <authorList>
            <person name="Buerger M."/>
            <person name="Peterson D."/>
            <person name="Chory J."/>
        </authorList>
    </citation>
    <scope>NUCLEOTIDE SEQUENCE [LARGE SCALE GENOMIC DNA]</scope>
</reference>
<gene>
    <name evidence="7" type="ORF">CASFOL_011855</name>
</gene>
<accession>A0ABD3DPA7</accession>
<evidence type="ECO:0000256" key="3">
    <source>
        <dbReference type="ARBA" id="ARBA00022471"/>
    </source>
</evidence>
<dbReference type="PANTHER" id="PTHR31232">
    <property type="match status" value="1"/>
</dbReference>
<feature type="chain" id="PRO_5044528187" description="S-protein homolog" evidence="6">
    <location>
        <begin position="25"/>
        <end position="139"/>
    </location>
</feature>
<dbReference type="Pfam" id="PF05938">
    <property type="entry name" value="Self-incomp_S1"/>
    <property type="match status" value="1"/>
</dbReference>
<evidence type="ECO:0000256" key="5">
    <source>
        <dbReference type="ARBA" id="ARBA00022729"/>
    </source>
</evidence>